<dbReference type="EMBL" id="SFCI01000460">
    <property type="protein sequence ID" value="TFY79676.1"/>
    <property type="molecule type" value="Genomic_DNA"/>
</dbReference>
<proteinExistence type="predicted"/>
<reference evidence="2 3" key="1">
    <citation type="submission" date="2019-02" db="EMBL/GenBank/DDBJ databases">
        <title>Genome sequencing of the rare red list fungi Hericium alpestre (H. flagellum).</title>
        <authorList>
            <person name="Buettner E."/>
            <person name="Kellner H."/>
        </authorList>
    </citation>
    <scope>NUCLEOTIDE SEQUENCE [LARGE SCALE GENOMIC DNA]</scope>
    <source>
        <strain evidence="2 3">DSM 108284</strain>
    </source>
</reference>
<evidence type="ECO:0000313" key="3">
    <source>
        <dbReference type="Proteomes" id="UP000298061"/>
    </source>
</evidence>
<dbReference type="STRING" id="135208.A0A4Y9ZXS6"/>
<dbReference type="OrthoDB" id="420564at2759"/>
<dbReference type="PANTHER" id="PTHR35179">
    <property type="entry name" value="PROTEIN CBG02620"/>
    <property type="match status" value="1"/>
</dbReference>
<evidence type="ECO:0000313" key="2">
    <source>
        <dbReference type="EMBL" id="TFY79676.1"/>
    </source>
</evidence>
<dbReference type="PANTHER" id="PTHR35179:SF2">
    <property type="entry name" value="START DOMAIN-CONTAINING PROTEIN"/>
    <property type="match status" value="1"/>
</dbReference>
<keyword evidence="3" id="KW-1185">Reference proteome</keyword>
<dbReference type="Proteomes" id="UP000298061">
    <property type="component" value="Unassembled WGS sequence"/>
</dbReference>
<protein>
    <submittedName>
        <fullName evidence="2">Uncharacterized protein</fullName>
    </submittedName>
</protein>
<name>A0A4Y9ZXS6_9AGAM</name>
<organism evidence="2 3">
    <name type="scientific">Hericium alpestre</name>
    <dbReference type="NCBI Taxonomy" id="135208"/>
    <lineage>
        <taxon>Eukaryota</taxon>
        <taxon>Fungi</taxon>
        <taxon>Dikarya</taxon>
        <taxon>Basidiomycota</taxon>
        <taxon>Agaricomycotina</taxon>
        <taxon>Agaricomycetes</taxon>
        <taxon>Russulales</taxon>
        <taxon>Hericiaceae</taxon>
        <taxon>Hericium</taxon>
    </lineage>
</organism>
<comment type="caution">
    <text evidence="2">The sequence shown here is derived from an EMBL/GenBank/DDBJ whole genome shotgun (WGS) entry which is preliminary data.</text>
</comment>
<accession>A0A4Y9ZXS6</accession>
<dbReference type="AlphaFoldDB" id="A0A4Y9ZXS6"/>
<gene>
    <name evidence="2" type="ORF">EWM64_g4340</name>
</gene>
<evidence type="ECO:0000256" key="1">
    <source>
        <dbReference type="SAM" id="MobiDB-lite"/>
    </source>
</evidence>
<feature type="compositionally biased region" description="Low complexity" evidence="1">
    <location>
        <begin position="332"/>
        <end position="342"/>
    </location>
</feature>
<feature type="region of interest" description="Disordered" evidence="1">
    <location>
        <begin position="327"/>
        <end position="348"/>
    </location>
</feature>
<sequence>MSESSFTLVTYSKGGFRGGRSFERGSFTIRGGRGGYNGALRDRGHGHGGGRGGLTKGRDGTYYNDVVFDPHREEKLALYKIPHDRNMDEGLLTDRPLETLSRPQTEAAATEDEVDIQNMTFLGSYNWVDSEEPTIIVPGSAPQWADRKAPFTLAPDEGLRFLDQNDFRMPSSTLLPLLLAVDEMGKEVEWPKIDFVTDRNGLRKLMRWIDHEPKAEDFRINFELAGERTVLFNRWEPNTKDLAGNGKTFGLAFEREMTKATPECEDSLVHYRVIKYDLFGLNVVVRYKIDAYLPTEKSHATPASASTPDDLADSLATLNVNSIALSAEQESSHPQRSPSQSPLRIVRGGSGVPQDSIIELTTRSVYWIDQINWSDVYLRLYLSQTPYFYLGVHTRGAFSEIRKSELMGSEMEAQRKATKASLGKLRDVLKVIQETALAHKDKRLALICKGGELEVYECTSEASCLPDDVRQRFVAT</sequence>